<evidence type="ECO:0000313" key="2">
    <source>
        <dbReference type="Proteomes" id="UP000053144"/>
    </source>
</evidence>
<sequence length="54" mass="5878">METFGASISEVRNVATGNSNDGTVEMEGFKQRVDEIISKVQPQPSFTPYTSSIP</sequence>
<dbReference type="AlphaFoldDB" id="A0A0L9VKQ9"/>
<reference evidence="2" key="1">
    <citation type="journal article" date="2015" name="Proc. Natl. Acad. Sci. U.S.A.">
        <title>Genome sequencing of adzuki bean (Vigna angularis) provides insight into high starch and low fat accumulation and domestication.</title>
        <authorList>
            <person name="Yang K."/>
            <person name="Tian Z."/>
            <person name="Chen C."/>
            <person name="Luo L."/>
            <person name="Zhao B."/>
            <person name="Wang Z."/>
            <person name="Yu L."/>
            <person name="Li Y."/>
            <person name="Sun Y."/>
            <person name="Li W."/>
            <person name="Chen Y."/>
            <person name="Li Y."/>
            <person name="Zhang Y."/>
            <person name="Ai D."/>
            <person name="Zhao J."/>
            <person name="Shang C."/>
            <person name="Ma Y."/>
            <person name="Wu B."/>
            <person name="Wang M."/>
            <person name="Gao L."/>
            <person name="Sun D."/>
            <person name="Zhang P."/>
            <person name="Guo F."/>
            <person name="Wang W."/>
            <person name="Li Y."/>
            <person name="Wang J."/>
            <person name="Varshney R.K."/>
            <person name="Wang J."/>
            <person name="Ling H.Q."/>
            <person name="Wan P."/>
        </authorList>
    </citation>
    <scope>NUCLEOTIDE SEQUENCE</scope>
    <source>
        <strain evidence="2">cv. Jingnong 6</strain>
    </source>
</reference>
<protein>
    <submittedName>
        <fullName evidence="1">Uncharacterized protein</fullName>
    </submittedName>
</protein>
<organism evidence="1 2">
    <name type="scientific">Phaseolus angularis</name>
    <name type="common">Azuki bean</name>
    <name type="synonym">Vigna angularis</name>
    <dbReference type="NCBI Taxonomy" id="3914"/>
    <lineage>
        <taxon>Eukaryota</taxon>
        <taxon>Viridiplantae</taxon>
        <taxon>Streptophyta</taxon>
        <taxon>Embryophyta</taxon>
        <taxon>Tracheophyta</taxon>
        <taxon>Spermatophyta</taxon>
        <taxon>Magnoliopsida</taxon>
        <taxon>eudicotyledons</taxon>
        <taxon>Gunneridae</taxon>
        <taxon>Pentapetalae</taxon>
        <taxon>rosids</taxon>
        <taxon>fabids</taxon>
        <taxon>Fabales</taxon>
        <taxon>Fabaceae</taxon>
        <taxon>Papilionoideae</taxon>
        <taxon>50 kb inversion clade</taxon>
        <taxon>NPAAA clade</taxon>
        <taxon>indigoferoid/millettioid clade</taxon>
        <taxon>Phaseoleae</taxon>
        <taxon>Vigna</taxon>
    </lineage>
</organism>
<dbReference type="Proteomes" id="UP000053144">
    <property type="component" value="Chromosome 10"/>
</dbReference>
<proteinExistence type="predicted"/>
<evidence type="ECO:0000313" key="1">
    <source>
        <dbReference type="EMBL" id="KOM55319.1"/>
    </source>
</evidence>
<accession>A0A0L9VKQ9</accession>
<dbReference type="EMBL" id="CM003380">
    <property type="protein sequence ID" value="KOM55319.1"/>
    <property type="molecule type" value="Genomic_DNA"/>
</dbReference>
<dbReference type="Gramene" id="KOM55319">
    <property type="protein sequence ID" value="KOM55319"/>
    <property type="gene ID" value="LR48_Vigan10g121100"/>
</dbReference>
<gene>
    <name evidence="1" type="ORF">LR48_Vigan10g121100</name>
</gene>
<name>A0A0L9VKQ9_PHAAN</name>